<dbReference type="GeneID" id="43592334"/>
<dbReference type="PANTHER" id="PTHR31145:SF6">
    <property type="entry name" value="INTEGRAL MEMBRANE PROTEIN (AFU_ORTHOLOGUE AFUA_7G01610)"/>
    <property type="match status" value="1"/>
</dbReference>
<feature type="transmembrane region" description="Helical" evidence="8">
    <location>
        <begin position="514"/>
        <end position="533"/>
    </location>
</feature>
<dbReference type="InterPro" id="IPR032800">
    <property type="entry name" value="TRP_N"/>
</dbReference>
<feature type="region of interest" description="Disordered" evidence="7">
    <location>
        <begin position="434"/>
        <end position="465"/>
    </location>
</feature>
<evidence type="ECO:0000256" key="7">
    <source>
        <dbReference type="SAM" id="MobiDB-lite"/>
    </source>
</evidence>
<evidence type="ECO:0000256" key="1">
    <source>
        <dbReference type="ARBA" id="ARBA00004141"/>
    </source>
</evidence>
<evidence type="ECO:0000313" key="11">
    <source>
        <dbReference type="EMBL" id="WWD17439.1"/>
    </source>
</evidence>
<feature type="transmembrane region" description="Helical" evidence="8">
    <location>
        <begin position="597"/>
        <end position="615"/>
    </location>
</feature>
<proteinExistence type="inferred from homology"/>
<dbReference type="RefSeq" id="XP_031857536.2">
    <property type="nucleotide sequence ID" value="XM_032008162.2"/>
</dbReference>
<feature type="transmembrane region" description="Helical" evidence="8">
    <location>
        <begin position="545"/>
        <end position="564"/>
    </location>
</feature>
<keyword evidence="4 9" id="KW-0732">Signal</keyword>
<keyword evidence="5 8" id="KW-1133">Transmembrane helix</keyword>
<protein>
    <recommendedName>
        <fullName evidence="10">ML-like domain-containing protein</fullName>
    </recommendedName>
</protein>
<organism evidence="11 12">
    <name type="scientific">Kwoniella shandongensis</name>
    <dbReference type="NCBI Taxonomy" id="1734106"/>
    <lineage>
        <taxon>Eukaryota</taxon>
        <taxon>Fungi</taxon>
        <taxon>Dikarya</taxon>
        <taxon>Basidiomycota</taxon>
        <taxon>Agaricomycotina</taxon>
        <taxon>Tremellomycetes</taxon>
        <taxon>Tremellales</taxon>
        <taxon>Cryptococcaceae</taxon>
        <taxon>Kwoniella</taxon>
    </lineage>
</organism>
<dbReference type="GO" id="GO:0055085">
    <property type="term" value="P:transmembrane transport"/>
    <property type="evidence" value="ECO:0007669"/>
    <property type="project" value="TreeGrafter"/>
</dbReference>
<evidence type="ECO:0000256" key="6">
    <source>
        <dbReference type="ARBA" id="ARBA00023136"/>
    </source>
</evidence>
<keyword evidence="3 8" id="KW-0812">Transmembrane</keyword>
<evidence type="ECO:0000256" key="4">
    <source>
        <dbReference type="ARBA" id="ARBA00022729"/>
    </source>
</evidence>
<feature type="transmembrane region" description="Helical" evidence="8">
    <location>
        <begin position="284"/>
        <end position="309"/>
    </location>
</feature>
<dbReference type="EMBL" id="CP144053">
    <property type="protein sequence ID" value="WWD17439.1"/>
    <property type="molecule type" value="Genomic_DNA"/>
</dbReference>
<dbReference type="PANTHER" id="PTHR31145">
    <property type="entry name" value="INTEGRAL MEMBRANE PROTEIN (AFU_ORTHOLOGUE AFUA_7G01610)"/>
    <property type="match status" value="1"/>
</dbReference>
<sequence length="680" mass="73832">MFRFFTALLILATCVLATPLQPTFSSCLSSFAPVAPGGSQLNVTNVYASIVSGEEAKRQGLVGDGLPVLRMDLVGVTGSAVVGYDNTTNKLATLFTNTQAATFKVYDSTTWLCNSLFPSDLPTPYIRDNTTYCPLPAGNFAINVSIPLYHSYALTTLHTQVRIVDTAAEANNLACYTIQVTPFRKTQWYYDLFLWLPVALAISFWLVSWGARFITGWIVGSGVAEYGQKESTGLRIVGAGLGGGSKREATMRKWGTMIISGLSGERLSVSGGLLRFVTPGVQDIFFHIQFFAMLGMFAVSWPGFAYPIFARGAWSHLVWNTTLIQGSDPLSKRVDPYPSNYTPSTAYSTQLTNPLYPIYLEDNAFNPVIDYHNSANGMESFATAVGLRPQDLFGTCLVVFLLITLAVVILSLVLWFIHGFAEYLSAPPAKIEHAGPKGGRPSMGSSPQASLGGKEASDPRNSSYYSDGPQNLPTQASLAAQRASARSPLRRIWFRFRARGEAGAFHAAALYGNLLRLILIFHLPITIFSLYQLTLGARASIVSRVFAALAFAFISVIIPALVMYKIYKTPSGKLYDATRTLLSLGPMYNIYVEHKQMFRGLSFVASLVVGIVVGAGQKSGIAQAIIVIIVELIMLIIPGIWYPWGEGASMGAPNAFLGALRLITMVLVMLLSSTVSFATI</sequence>
<dbReference type="InterPro" id="IPR010308">
    <property type="entry name" value="TRP_C"/>
</dbReference>
<evidence type="ECO:0000259" key="10">
    <source>
        <dbReference type="SMART" id="SM01320"/>
    </source>
</evidence>
<dbReference type="GO" id="GO:0016020">
    <property type="term" value="C:membrane"/>
    <property type="evidence" value="ECO:0007669"/>
    <property type="project" value="UniProtKB-SubCell"/>
</dbReference>
<evidence type="ECO:0000256" key="2">
    <source>
        <dbReference type="ARBA" id="ARBA00010642"/>
    </source>
</evidence>
<feature type="domain" description="ML-like" evidence="10">
    <location>
        <begin position="17"/>
        <end position="187"/>
    </location>
</feature>
<dbReference type="InterPro" id="IPR040241">
    <property type="entry name" value="TRP_Flc/Pkd2-like"/>
</dbReference>
<dbReference type="PROSITE" id="PS51257">
    <property type="entry name" value="PROKAR_LIPOPROTEIN"/>
    <property type="match status" value="1"/>
</dbReference>
<feature type="transmembrane region" description="Helical" evidence="8">
    <location>
        <begin position="621"/>
        <end position="644"/>
    </location>
</feature>
<name>A0AAJ8LIL5_9TREE</name>
<feature type="transmembrane region" description="Helical" evidence="8">
    <location>
        <begin position="188"/>
        <end position="207"/>
    </location>
</feature>
<evidence type="ECO:0000256" key="8">
    <source>
        <dbReference type="SAM" id="Phobius"/>
    </source>
</evidence>
<dbReference type="Proteomes" id="UP000322225">
    <property type="component" value="Chromosome 3"/>
</dbReference>
<accession>A0AAJ8LIL5</accession>
<feature type="signal peptide" evidence="9">
    <location>
        <begin position="1"/>
        <end position="17"/>
    </location>
</feature>
<dbReference type="KEGG" id="ksn:43592334"/>
<evidence type="ECO:0000256" key="3">
    <source>
        <dbReference type="ARBA" id="ARBA00022692"/>
    </source>
</evidence>
<keyword evidence="6 8" id="KW-0472">Membrane</keyword>
<dbReference type="SMART" id="SM01320">
    <property type="entry name" value="TRP_N"/>
    <property type="match status" value="1"/>
</dbReference>
<comment type="similarity">
    <text evidence="2">Belongs to the transient receptor potential (TRP) ion channel family.</text>
</comment>
<reference evidence="11" key="2">
    <citation type="submission" date="2024-01" db="EMBL/GenBank/DDBJ databases">
        <title>Comparative genomics of Cryptococcus and Kwoniella reveals pathogenesis evolution and contrasting modes of karyotype evolution via chromosome fusion or intercentromeric recombination.</title>
        <authorList>
            <person name="Coelho M.A."/>
            <person name="David-Palma M."/>
            <person name="Shea T."/>
            <person name="Bowers K."/>
            <person name="McGinley-Smith S."/>
            <person name="Mohammad A.W."/>
            <person name="Gnirke A."/>
            <person name="Yurkov A.M."/>
            <person name="Nowrousian M."/>
            <person name="Sun S."/>
            <person name="Cuomo C.A."/>
            <person name="Heitman J."/>
        </authorList>
    </citation>
    <scope>NUCLEOTIDE SEQUENCE</scope>
    <source>
        <strain evidence="11">CBS 12478</strain>
    </source>
</reference>
<reference evidence="11" key="1">
    <citation type="submission" date="2017-08" db="EMBL/GenBank/DDBJ databases">
        <authorList>
            <person name="Cuomo C."/>
            <person name="Billmyre B."/>
            <person name="Heitman J."/>
        </authorList>
    </citation>
    <scope>NUCLEOTIDE SEQUENCE</scope>
    <source>
        <strain evidence="11">CBS 12478</strain>
    </source>
</reference>
<dbReference type="Pfam" id="PF06011">
    <property type="entry name" value="TRP"/>
    <property type="match status" value="2"/>
</dbReference>
<feature type="chain" id="PRO_5042573905" description="ML-like domain-containing protein" evidence="9">
    <location>
        <begin position="18"/>
        <end position="680"/>
    </location>
</feature>
<comment type="subcellular location">
    <subcellularLocation>
        <location evidence="1">Membrane</location>
        <topology evidence="1">Multi-pass membrane protein</topology>
    </subcellularLocation>
</comment>
<keyword evidence="12" id="KW-1185">Reference proteome</keyword>
<gene>
    <name evidence="11" type="ORF">CI109_101880</name>
</gene>
<feature type="transmembrane region" description="Helical" evidence="8">
    <location>
        <begin position="392"/>
        <end position="417"/>
    </location>
</feature>
<evidence type="ECO:0000256" key="9">
    <source>
        <dbReference type="SAM" id="SignalP"/>
    </source>
</evidence>
<evidence type="ECO:0000313" key="12">
    <source>
        <dbReference type="Proteomes" id="UP000322225"/>
    </source>
</evidence>
<dbReference type="AlphaFoldDB" id="A0AAJ8LIL5"/>
<feature type="transmembrane region" description="Helical" evidence="8">
    <location>
        <begin position="656"/>
        <end position="678"/>
    </location>
</feature>
<evidence type="ECO:0000256" key="5">
    <source>
        <dbReference type="ARBA" id="ARBA00022989"/>
    </source>
</evidence>